<dbReference type="InterPro" id="IPR009078">
    <property type="entry name" value="Ferritin-like_SF"/>
</dbReference>
<dbReference type="InterPro" id="IPR023188">
    <property type="entry name" value="DPS_DNA-bd_CS"/>
</dbReference>
<dbReference type="RefSeq" id="WP_166918433.1">
    <property type="nucleotide sequence ID" value="NZ_JAASRN010000001.1"/>
</dbReference>
<dbReference type="GO" id="GO:0008199">
    <property type="term" value="F:ferric iron binding"/>
    <property type="evidence" value="ECO:0007669"/>
    <property type="project" value="InterPro"/>
</dbReference>
<dbReference type="SUPFAM" id="SSF47240">
    <property type="entry name" value="Ferritin-like"/>
    <property type="match status" value="1"/>
</dbReference>
<evidence type="ECO:0000259" key="3">
    <source>
        <dbReference type="Pfam" id="PF00210"/>
    </source>
</evidence>
<evidence type="ECO:0000256" key="2">
    <source>
        <dbReference type="RuleBase" id="RU003875"/>
    </source>
</evidence>
<feature type="domain" description="Ferritin/DPS" evidence="3">
    <location>
        <begin position="21"/>
        <end position="159"/>
    </location>
</feature>
<proteinExistence type="inferred from homology"/>
<dbReference type="InterPro" id="IPR012347">
    <property type="entry name" value="Ferritin-like"/>
</dbReference>
<reference evidence="4 5" key="1">
    <citation type="submission" date="2020-03" db="EMBL/GenBank/DDBJ databases">
        <title>Genomic Encyclopedia of Type Strains, Phase IV (KMG-IV): sequencing the most valuable type-strain genomes for metagenomic binning, comparative biology and taxonomic classification.</title>
        <authorList>
            <person name="Goeker M."/>
        </authorList>
    </citation>
    <scope>NUCLEOTIDE SEQUENCE [LARGE SCALE GENOMIC DNA]</scope>
    <source>
        <strain evidence="4 5">DSM 5718</strain>
    </source>
</reference>
<dbReference type="AlphaFoldDB" id="A0A846MNP6"/>
<dbReference type="InterPro" id="IPR008331">
    <property type="entry name" value="Ferritin_DPS_dom"/>
</dbReference>
<dbReference type="PROSITE" id="PS00819">
    <property type="entry name" value="DPS_2"/>
    <property type="match status" value="1"/>
</dbReference>
<dbReference type="PIRSF" id="PIRSF005900">
    <property type="entry name" value="Dps"/>
    <property type="match status" value="1"/>
</dbReference>
<dbReference type="Pfam" id="PF00210">
    <property type="entry name" value="Ferritin"/>
    <property type="match status" value="1"/>
</dbReference>
<dbReference type="PROSITE" id="PS00818">
    <property type="entry name" value="DPS_1"/>
    <property type="match status" value="1"/>
</dbReference>
<sequence>MEKIRENNIGLENKATTAVVEKLNTLLATYQVYYQNLRGFHWNIEGENFFTLHAKFEELYTAAQQMIDTIAERILTLGGTPLHTFADYMKHAAIKAAKNVRSDKESVATLIENIQAIVALEREALKAAEETEDEGTVDMLAGDIKAKEKDLWMLRAFLKRN</sequence>
<dbReference type="CDD" id="cd01043">
    <property type="entry name" value="DPS"/>
    <property type="match status" value="1"/>
</dbReference>
<evidence type="ECO:0000256" key="1">
    <source>
        <dbReference type="ARBA" id="ARBA00009497"/>
    </source>
</evidence>
<dbReference type="PANTHER" id="PTHR42932:SF1">
    <property type="entry name" value="GENERAL STRESS PROTEIN 20U"/>
    <property type="match status" value="1"/>
</dbReference>
<dbReference type="Gene3D" id="1.20.1260.10">
    <property type="match status" value="1"/>
</dbReference>
<dbReference type="Proteomes" id="UP000537126">
    <property type="component" value="Unassembled WGS sequence"/>
</dbReference>
<evidence type="ECO:0000313" key="4">
    <source>
        <dbReference type="EMBL" id="NIK73166.1"/>
    </source>
</evidence>
<accession>A0A846MNP6</accession>
<dbReference type="PRINTS" id="PR01346">
    <property type="entry name" value="HELNAPAPROT"/>
</dbReference>
<name>A0A846MNP6_9BACT</name>
<gene>
    <name evidence="4" type="ORF">FHS56_000652</name>
</gene>
<dbReference type="GO" id="GO:0003677">
    <property type="term" value="F:DNA binding"/>
    <property type="evidence" value="ECO:0007669"/>
    <property type="project" value="UniProtKB-KW"/>
</dbReference>
<organism evidence="4 5">
    <name type="scientific">Thermonema lapsum</name>
    <dbReference type="NCBI Taxonomy" id="28195"/>
    <lineage>
        <taxon>Bacteria</taxon>
        <taxon>Pseudomonadati</taxon>
        <taxon>Bacteroidota</taxon>
        <taxon>Cytophagia</taxon>
        <taxon>Cytophagales</taxon>
        <taxon>Thermonemataceae</taxon>
        <taxon>Thermonema</taxon>
    </lineage>
</organism>
<keyword evidence="4" id="KW-0238">DNA-binding</keyword>
<dbReference type="EMBL" id="JAASRN010000001">
    <property type="protein sequence ID" value="NIK73166.1"/>
    <property type="molecule type" value="Genomic_DNA"/>
</dbReference>
<evidence type="ECO:0000313" key="5">
    <source>
        <dbReference type="Proteomes" id="UP000537126"/>
    </source>
</evidence>
<keyword evidence="5" id="KW-1185">Reference proteome</keyword>
<dbReference type="PANTHER" id="PTHR42932">
    <property type="entry name" value="GENERAL STRESS PROTEIN 20U"/>
    <property type="match status" value="1"/>
</dbReference>
<protein>
    <submittedName>
        <fullName evidence="4">Starvation-inducible DNA-binding protein</fullName>
    </submittedName>
</protein>
<dbReference type="InterPro" id="IPR002177">
    <property type="entry name" value="DPS_DNA-bd"/>
</dbReference>
<dbReference type="GO" id="GO:0016722">
    <property type="term" value="F:oxidoreductase activity, acting on metal ions"/>
    <property type="evidence" value="ECO:0007669"/>
    <property type="project" value="InterPro"/>
</dbReference>
<comment type="similarity">
    <text evidence="1 2">Belongs to the Dps family.</text>
</comment>
<comment type="caution">
    <text evidence="4">The sequence shown here is derived from an EMBL/GenBank/DDBJ whole genome shotgun (WGS) entry which is preliminary data.</text>
</comment>